<keyword evidence="3" id="KW-1185">Reference proteome</keyword>
<evidence type="ECO:0000313" key="3">
    <source>
        <dbReference type="Proteomes" id="UP001417504"/>
    </source>
</evidence>
<evidence type="ECO:0000313" key="2">
    <source>
        <dbReference type="EMBL" id="KAK9110184.1"/>
    </source>
</evidence>
<dbReference type="AlphaFoldDB" id="A0AAP0NKX5"/>
<feature type="region of interest" description="Disordered" evidence="1">
    <location>
        <begin position="47"/>
        <end position="70"/>
    </location>
</feature>
<organism evidence="2 3">
    <name type="scientific">Stephania japonica</name>
    <dbReference type="NCBI Taxonomy" id="461633"/>
    <lineage>
        <taxon>Eukaryota</taxon>
        <taxon>Viridiplantae</taxon>
        <taxon>Streptophyta</taxon>
        <taxon>Embryophyta</taxon>
        <taxon>Tracheophyta</taxon>
        <taxon>Spermatophyta</taxon>
        <taxon>Magnoliopsida</taxon>
        <taxon>Ranunculales</taxon>
        <taxon>Menispermaceae</taxon>
        <taxon>Menispermoideae</taxon>
        <taxon>Cissampelideae</taxon>
        <taxon>Stephania</taxon>
    </lineage>
</organism>
<comment type="caution">
    <text evidence="2">The sequence shown here is derived from an EMBL/GenBank/DDBJ whole genome shotgun (WGS) entry which is preliminary data.</text>
</comment>
<name>A0AAP0NKX5_9MAGN</name>
<protein>
    <submittedName>
        <fullName evidence="2">Uncharacterized protein</fullName>
    </submittedName>
</protein>
<sequence length="70" mass="7524">MTNPVLEDDIKEGAIARVLGKERHGRVRGLGNGVTLSSLNANAYTNGRVKELEDNGSNSSSRNKDIKRGS</sequence>
<dbReference type="EMBL" id="JBBNAE010000007">
    <property type="protein sequence ID" value="KAK9110184.1"/>
    <property type="molecule type" value="Genomic_DNA"/>
</dbReference>
<dbReference type="Proteomes" id="UP001417504">
    <property type="component" value="Unassembled WGS sequence"/>
</dbReference>
<gene>
    <name evidence="2" type="ORF">Sjap_018244</name>
</gene>
<reference evidence="2 3" key="1">
    <citation type="submission" date="2024-01" db="EMBL/GenBank/DDBJ databases">
        <title>Genome assemblies of Stephania.</title>
        <authorList>
            <person name="Yang L."/>
        </authorList>
    </citation>
    <scope>NUCLEOTIDE SEQUENCE [LARGE SCALE GENOMIC DNA]</scope>
    <source>
        <strain evidence="2">QJT</strain>
        <tissue evidence="2">Leaf</tissue>
    </source>
</reference>
<proteinExistence type="predicted"/>
<accession>A0AAP0NKX5</accession>
<evidence type="ECO:0000256" key="1">
    <source>
        <dbReference type="SAM" id="MobiDB-lite"/>
    </source>
</evidence>